<dbReference type="InterPro" id="IPR008201">
    <property type="entry name" value="HepT-like"/>
</dbReference>
<evidence type="ECO:0000256" key="2">
    <source>
        <dbReference type="ARBA" id="ARBA00022649"/>
    </source>
</evidence>
<evidence type="ECO:0000256" key="1">
    <source>
        <dbReference type="ARBA" id="ARBA00022553"/>
    </source>
</evidence>
<dbReference type="GO" id="GO:0016787">
    <property type="term" value="F:hydrolase activity"/>
    <property type="evidence" value="ECO:0007669"/>
    <property type="project" value="UniProtKB-KW"/>
</dbReference>
<dbReference type="OrthoDB" id="4829434at2"/>
<dbReference type="GO" id="GO:0000166">
    <property type="term" value="F:nucleotide binding"/>
    <property type="evidence" value="ECO:0007669"/>
    <property type="project" value="UniProtKB-KW"/>
</dbReference>
<dbReference type="RefSeq" id="WP_103701597.1">
    <property type="nucleotide sequence ID" value="NZ_PQGA01000001.1"/>
</dbReference>
<dbReference type="PANTHER" id="PTHR34139:SF1">
    <property type="entry name" value="RNASE MJ1380-RELATED"/>
    <property type="match status" value="1"/>
</dbReference>
<keyword evidence="4" id="KW-0547">Nucleotide-binding</keyword>
<name>A0A2S4MN24_9BURK</name>
<comment type="caution">
    <text evidence="6">The sequence shown here is derived from an EMBL/GenBank/DDBJ whole genome shotgun (WGS) entry which is preliminary data.</text>
</comment>
<keyword evidence="7" id="KW-1185">Reference proteome</keyword>
<evidence type="ECO:0000313" key="6">
    <source>
        <dbReference type="EMBL" id="POR55757.1"/>
    </source>
</evidence>
<dbReference type="Proteomes" id="UP000237381">
    <property type="component" value="Unassembled WGS sequence"/>
</dbReference>
<proteinExistence type="predicted"/>
<keyword evidence="5" id="KW-0378">Hydrolase</keyword>
<dbReference type="AlphaFoldDB" id="A0A2S4MN24"/>
<sequence>MRKEDLRTPDYLQHMLDAAERIRSYLAPLSQESFEATPMAIDAVARNLEIIGEAARNIMRGDPAFTSTHPEIPWEAMYGMRNRISHAYFSVDTSIVWSTAQTWVPDLVRKLLPLTSK</sequence>
<evidence type="ECO:0000256" key="5">
    <source>
        <dbReference type="ARBA" id="ARBA00022801"/>
    </source>
</evidence>
<keyword evidence="1" id="KW-0597">Phosphoprotein</keyword>
<reference evidence="6 7" key="1">
    <citation type="submission" date="2018-01" db="EMBL/GenBank/DDBJ databases">
        <title>Genomic Encyclopedia of Type Strains, Phase III (KMG-III): the genomes of soil and plant-associated and newly described type strains.</title>
        <authorList>
            <person name="Whitman W."/>
        </authorList>
    </citation>
    <scope>NUCLEOTIDE SEQUENCE [LARGE SCALE GENOMIC DNA]</scope>
    <source>
        <strain evidence="6 7">JCM 18070</strain>
    </source>
</reference>
<evidence type="ECO:0000313" key="7">
    <source>
        <dbReference type="Proteomes" id="UP000237381"/>
    </source>
</evidence>
<protein>
    <submittedName>
        <fullName evidence="6">Uncharacterized protein with HEPN domain</fullName>
    </submittedName>
</protein>
<keyword evidence="2" id="KW-1277">Toxin-antitoxin system</keyword>
<evidence type="ECO:0000256" key="3">
    <source>
        <dbReference type="ARBA" id="ARBA00022722"/>
    </source>
</evidence>
<evidence type="ECO:0000256" key="4">
    <source>
        <dbReference type="ARBA" id="ARBA00022741"/>
    </source>
</evidence>
<dbReference type="InterPro" id="IPR051813">
    <property type="entry name" value="HepT_RNase_toxin"/>
</dbReference>
<accession>A0A2S4MN24</accession>
<dbReference type="PANTHER" id="PTHR34139">
    <property type="entry name" value="UPF0331 PROTEIN MJ0127"/>
    <property type="match status" value="1"/>
</dbReference>
<dbReference type="Pfam" id="PF01934">
    <property type="entry name" value="HepT-like"/>
    <property type="match status" value="1"/>
</dbReference>
<dbReference type="GO" id="GO:0110001">
    <property type="term" value="C:toxin-antitoxin complex"/>
    <property type="evidence" value="ECO:0007669"/>
    <property type="project" value="InterPro"/>
</dbReference>
<keyword evidence="3" id="KW-0540">Nuclease</keyword>
<dbReference type="EMBL" id="PQGA01000001">
    <property type="protein sequence ID" value="POR55757.1"/>
    <property type="molecule type" value="Genomic_DNA"/>
</dbReference>
<organism evidence="6 7">
    <name type="scientific">Paraburkholderia eburnea</name>
    <dbReference type="NCBI Taxonomy" id="1189126"/>
    <lineage>
        <taxon>Bacteria</taxon>
        <taxon>Pseudomonadati</taxon>
        <taxon>Pseudomonadota</taxon>
        <taxon>Betaproteobacteria</taxon>
        <taxon>Burkholderiales</taxon>
        <taxon>Burkholderiaceae</taxon>
        <taxon>Paraburkholderia</taxon>
    </lineage>
</organism>
<dbReference type="GO" id="GO:0004540">
    <property type="term" value="F:RNA nuclease activity"/>
    <property type="evidence" value="ECO:0007669"/>
    <property type="project" value="InterPro"/>
</dbReference>
<gene>
    <name evidence="6" type="ORF">B0G62_101151</name>
</gene>